<proteinExistence type="predicted"/>
<dbReference type="Pfam" id="PF12728">
    <property type="entry name" value="HTH_17"/>
    <property type="match status" value="1"/>
</dbReference>
<feature type="domain" description="Helix-turn-helix" evidence="2">
    <location>
        <begin position="28"/>
        <end position="76"/>
    </location>
</feature>
<evidence type="ECO:0000256" key="1">
    <source>
        <dbReference type="SAM" id="MobiDB-lite"/>
    </source>
</evidence>
<name>A0ABP8KN72_9MICO</name>
<gene>
    <name evidence="3" type="ORF">GCM10023168_30470</name>
</gene>
<accession>A0ABP8KN72</accession>
<dbReference type="InterPro" id="IPR010093">
    <property type="entry name" value="SinI_DNA-bd"/>
</dbReference>
<dbReference type="InterPro" id="IPR041657">
    <property type="entry name" value="HTH_17"/>
</dbReference>
<reference evidence="4" key="1">
    <citation type="journal article" date="2019" name="Int. J. Syst. Evol. Microbiol.">
        <title>The Global Catalogue of Microorganisms (GCM) 10K type strain sequencing project: providing services to taxonomists for standard genome sequencing and annotation.</title>
        <authorList>
            <consortium name="The Broad Institute Genomics Platform"/>
            <consortium name="The Broad Institute Genome Sequencing Center for Infectious Disease"/>
            <person name="Wu L."/>
            <person name="Ma J."/>
        </authorList>
    </citation>
    <scope>NUCLEOTIDE SEQUENCE [LARGE SCALE GENOMIC DNA]</scope>
    <source>
        <strain evidence="4">JCM 17809</strain>
    </source>
</reference>
<protein>
    <recommendedName>
        <fullName evidence="2">Helix-turn-helix domain-containing protein</fullName>
    </recommendedName>
</protein>
<dbReference type="Proteomes" id="UP001500945">
    <property type="component" value="Unassembled WGS sequence"/>
</dbReference>
<dbReference type="EMBL" id="BAABGM010000020">
    <property type="protein sequence ID" value="GAA4410606.1"/>
    <property type="molecule type" value="Genomic_DNA"/>
</dbReference>
<dbReference type="NCBIfam" id="TIGR01764">
    <property type="entry name" value="excise"/>
    <property type="match status" value="1"/>
</dbReference>
<sequence>MGRMWPRGARSGPLGVMDTTPHPQPTLLLNLNEVATQLRWTRRSVERQISDRRLRTVHLGRSVRVERAELDRFVASMRDADAG</sequence>
<comment type="caution">
    <text evidence="3">The sequence shown here is derived from an EMBL/GenBank/DDBJ whole genome shotgun (WGS) entry which is preliminary data.</text>
</comment>
<organism evidence="3 4">
    <name type="scientific">Fodinibacter luteus</name>
    <dbReference type="NCBI Taxonomy" id="552064"/>
    <lineage>
        <taxon>Bacteria</taxon>
        <taxon>Bacillati</taxon>
        <taxon>Actinomycetota</taxon>
        <taxon>Actinomycetes</taxon>
        <taxon>Micrococcales</taxon>
        <taxon>Intrasporangiaceae</taxon>
        <taxon>Fodinibacter (ex Wang et al. 2009)</taxon>
    </lineage>
</organism>
<keyword evidence="4" id="KW-1185">Reference proteome</keyword>
<feature type="region of interest" description="Disordered" evidence="1">
    <location>
        <begin position="1"/>
        <end position="23"/>
    </location>
</feature>
<evidence type="ECO:0000313" key="3">
    <source>
        <dbReference type="EMBL" id="GAA4410606.1"/>
    </source>
</evidence>
<evidence type="ECO:0000259" key="2">
    <source>
        <dbReference type="Pfam" id="PF12728"/>
    </source>
</evidence>
<evidence type="ECO:0000313" key="4">
    <source>
        <dbReference type="Proteomes" id="UP001500945"/>
    </source>
</evidence>